<gene>
    <name evidence="1" type="ORF">AB5J58_38765</name>
</gene>
<dbReference type="AlphaFoldDB" id="A0AB39MIA5"/>
<reference evidence="1" key="1">
    <citation type="submission" date="2024-07" db="EMBL/GenBank/DDBJ databases">
        <authorList>
            <person name="Yu S.T."/>
        </authorList>
    </citation>
    <scope>NUCLEOTIDE SEQUENCE</scope>
    <source>
        <strain evidence="1">R08</strain>
    </source>
</reference>
<accession>A0AB39MIA5</accession>
<evidence type="ECO:0000313" key="1">
    <source>
        <dbReference type="EMBL" id="XDQ05737.1"/>
    </source>
</evidence>
<proteinExistence type="predicted"/>
<protein>
    <submittedName>
        <fullName evidence="1">Uncharacterized protein</fullName>
    </submittedName>
</protein>
<organism evidence="1">
    <name type="scientific">Streptomyces sp. R08</name>
    <dbReference type="NCBI Taxonomy" id="3238624"/>
    <lineage>
        <taxon>Bacteria</taxon>
        <taxon>Bacillati</taxon>
        <taxon>Actinomycetota</taxon>
        <taxon>Actinomycetes</taxon>
        <taxon>Kitasatosporales</taxon>
        <taxon>Streptomycetaceae</taxon>
        <taxon>Streptomyces</taxon>
    </lineage>
</organism>
<dbReference type="EMBL" id="CP163431">
    <property type="protein sequence ID" value="XDQ05737.1"/>
    <property type="molecule type" value="Genomic_DNA"/>
</dbReference>
<dbReference type="RefSeq" id="WP_369190854.1">
    <property type="nucleotide sequence ID" value="NZ_CP163431.1"/>
</dbReference>
<name>A0AB39MIA5_9ACTN</name>
<sequence length="164" mass="18212">MIDLIDVYTRSGVPRLVRRQEVPVMVDFHGWALQDWDDTQVPVTFPGNFQRNSFLSTHPGRLDFSSAGHTHTACLTIEVWDAQPPAPPGDWEEEAEAEIFTSSGKLRAWAVAGGPMPDKIDLVGGPSTWGVRVMCTGRNEVAEQSMRGLADGVEQYTAQFWPQK</sequence>